<dbReference type="CDD" id="cd00677">
    <property type="entry name" value="S15_NS1_EPRS_RNA-bind"/>
    <property type="match status" value="1"/>
</dbReference>
<dbReference type="Gene3D" id="6.10.250.3130">
    <property type="match status" value="1"/>
</dbReference>
<evidence type="ECO:0000313" key="3">
    <source>
        <dbReference type="EMBL" id="SVE46217.1"/>
    </source>
</evidence>
<sequence length="89" mass="10242">MTVSVDKKKELVAQYGESEANTGSTAAQIAILTERIRDLTTHLQANKRDFSTRRGLLKVIGKRRRLQVYLQRKDPEAYSKLIRDLGLRR</sequence>
<keyword evidence="2" id="KW-0687">Ribonucleoprotein</keyword>
<dbReference type="SMART" id="SM01387">
    <property type="entry name" value="Ribosomal_S15"/>
    <property type="match status" value="1"/>
</dbReference>
<dbReference type="SUPFAM" id="SSF47060">
    <property type="entry name" value="S15/NS1 RNA-binding domain"/>
    <property type="match status" value="1"/>
</dbReference>
<dbReference type="NCBIfam" id="TIGR00952">
    <property type="entry name" value="S15_bact"/>
    <property type="match status" value="1"/>
</dbReference>
<dbReference type="InterPro" id="IPR000589">
    <property type="entry name" value="Ribosomal_uS15"/>
</dbReference>
<dbReference type="PANTHER" id="PTHR23321">
    <property type="entry name" value="RIBOSOMAL PROTEIN S15, BACTERIAL AND ORGANELLAR"/>
    <property type="match status" value="1"/>
</dbReference>
<dbReference type="InterPro" id="IPR005290">
    <property type="entry name" value="Ribosomal_uS15_bac-type"/>
</dbReference>
<name>A0A383DNZ8_9ZZZZ</name>
<accession>A0A383DNZ8</accession>
<dbReference type="AlphaFoldDB" id="A0A383DNZ8"/>
<dbReference type="PANTHER" id="PTHR23321:SF26">
    <property type="entry name" value="SMALL RIBOSOMAL SUBUNIT PROTEIN US15M"/>
    <property type="match status" value="1"/>
</dbReference>
<dbReference type="GO" id="GO:0003735">
    <property type="term" value="F:structural constituent of ribosome"/>
    <property type="evidence" value="ECO:0007669"/>
    <property type="project" value="InterPro"/>
</dbReference>
<dbReference type="GO" id="GO:0005737">
    <property type="term" value="C:cytoplasm"/>
    <property type="evidence" value="ECO:0007669"/>
    <property type="project" value="UniProtKB-ARBA"/>
</dbReference>
<organism evidence="3">
    <name type="scientific">marine metagenome</name>
    <dbReference type="NCBI Taxonomy" id="408172"/>
    <lineage>
        <taxon>unclassified sequences</taxon>
        <taxon>metagenomes</taxon>
        <taxon>ecological metagenomes</taxon>
    </lineage>
</organism>
<dbReference type="Gene3D" id="1.10.287.10">
    <property type="entry name" value="S15/NS1, RNA-binding"/>
    <property type="match status" value="1"/>
</dbReference>
<dbReference type="Pfam" id="PF00312">
    <property type="entry name" value="Ribosomal_S15"/>
    <property type="match status" value="1"/>
</dbReference>
<dbReference type="GO" id="GO:0005840">
    <property type="term" value="C:ribosome"/>
    <property type="evidence" value="ECO:0007669"/>
    <property type="project" value="UniProtKB-KW"/>
</dbReference>
<evidence type="ECO:0000256" key="2">
    <source>
        <dbReference type="ARBA" id="ARBA00023274"/>
    </source>
</evidence>
<dbReference type="GO" id="GO:1990904">
    <property type="term" value="C:ribonucleoprotein complex"/>
    <property type="evidence" value="ECO:0007669"/>
    <property type="project" value="UniProtKB-KW"/>
</dbReference>
<keyword evidence="1" id="KW-0689">Ribosomal protein</keyword>
<dbReference type="EMBL" id="UINC01218962">
    <property type="protein sequence ID" value="SVE46217.1"/>
    <property type="molecule type" value="Genomic_DNA"/>
</dbReference>
<evidence type="ECO:0000256" key="1">
    <source>
        <dbReference type="ARBA" id="ARBA00022980"/>
    </source>
</evidence>
<evidence type="ECO:0008006" key="4">
    <source>
        <dbReference type="Google" id="ProtNLM"/>
    </source>
</evidence>
<dbReference type="GO" id="GO:0006412">
    <property type="term" value="P:translation"/>
    <property type="evidence" value="ECO:0007669"/>
    <property type="project" value="InterPro"/>
</dbReference>
<dbReference type="HAMAP" id="MF_01343_B">
    <property type="entry name" value="Ribosomal_uS15_B"/>
    <property type="match status" value="1"/>
</dbReference>
<dbReference type="PROSITE" id="PS00362">
    <property type="entry name" value="RIBOSOMAL_S15"/>
    <property type="match status" value="1"/>
</dbReference>
<gene>
    <name evidence="3" type="ORF">METZ01_LOCUS499071</name>
</gene>
<proteinExistence type="inferred from homology"/>
<reference evidence="3" key="1">
    <citation type="submission" date="2018-05" db="EMBL/GenBank/DDBJ databases">
        <authorList>
            <person name="Lanie J.A."/>
            <person name="Ng W.-L."/>
            <person name="Kazmierczak K.M."/>
            <person name="Andrzejewski T.M."/>
            <person name="Davidsen T.M."/>
            <person name="Wayne K.J."/>
            <person name="Tettelin H."/>
            <person name="Glass J.I."/>
            <person name="Rusch D."/>
            <person name="Podicherti R."/>
            <person name="Tsui H.-C.T."/>
            <person name="Winkler M.E."/>
        </authorList>
    </citation>
    <scope>NUCLEOTIDE SEQUENCE</scope>
</reference>
<protein>
    <recommendedName>
        <fullName evidence="4">30S ribosomal protein S15</fullName>
    </recommendedName>
</protein>
<dbReference type="InterPro" id="IPR009068">
    <property type="entry name" value="uS15_NS1_RNA-bd_sf"/>
</dbReference>